<reference evidence="3" key="1">
    <citation type="submission" date="2018-03" db="EMBL/GenBank/DDBJ databases">
        <authorList>
            <person name="Guldener U."/>
        </authorList>
    </citation>
    <scope>NUCLEOTIDE SEQUENCE</scope>
</reference>
<dbReference type="AlphaFoldDB" id="A0AAE8MPZ8"/>
<gene>
    <name evidence="3" type="ORF">DNG_00942</name>
</gene>
<dbReference type="PANTHER" id="PTHR33973">
    <property type="entry name" value="OS07G0153300 PROTEIN"/>
    <property type="match status" value="1"/>
</dbReference>
<proteinExistence type="predicted"/>
<dbReference type="Pfam" id="PF07103">
    <property type="entry name" value="DUF1365"/>
    <property type="match status" value="1"/>
</dbReference>
<accession>A0AAE8MPZ8</accession>
<dbReference type="EMBL" id="ONZQ02000001">
    <property type="protein sequence ID" value="SPN97428.1"/>
    <property type="molecule type" value="Genomic_DNA"/>
</dbReference>
<feature type="chain" id="PRO_5042091210" description="DUF1365 domain-containing protein" evidence="2">
    <location>
        <begin position="21"/>
        <end position="780"/>
    </location>
</feature>
<dbReference type="Proteomes" id="UP001187682">
    <property type="component" value="Unassembled WGS sequence"/>
</dbReference>
<evidence type="ECO:0000256" key="2">
    <source>
        <dbReference type="SAM" id="SignalP"/>
    </source>
</evidence>
<protein>
    <recommendedName>
        <fullName evidence="5">DUF1365 domain-containing protein</fullName>
    </recommendedName>
</protein>
<evidence type="ECO:0008006" key="5">
    <source>
        <dbReference type="Google" id="ProtNLM"/>
    </source>
</evidence>
<feature type="region of interest" description="Disordered" evidence="1">
    <location>
        <begin position="201"/>
        <end position="236"/>
    </location>
</feature>
<feature type="compositionally biased region" description="Low complexity" evidence="1">
    <location>
        <begin position="201"/>
        <end position="215"/>
    </location>
</feature>
<evidence type="ECO:0000256" key="1">
    <source>
        <dbReference type="SAM" id="MobiDB-lite"/>
    </source>
</evidence>
<name>A0AAE8MPZ8_9PEZI</name>
<keyword evidence="2" id="KW-0732">Signal</keyword>
<evidence type="ECO:0000313" key="3">
    <source>
        <dbReference type="EMBL" id="SPN97428.1"/>
    </source>
</evidence>
<sequence>MRGLTCMVGILAAMIPQSYAHIYAPNAPDHLPHARRDPVEICNPRIPAPGVPMPPCANIEYIETMCWPNGTTPIHYDAHAQCMCKGSFFPEWIGCQTCLFVHGLRSQRERDFFRGVMAAASEKLCTGTPTAPFRSLFSEVEATAARVTAGETQSVDLYPGNSDVGLYYTPSGPQGLGSVTGDASSATMAGGLLTANPETTTTTKTVARPTPTRAPGEAAETGGSQPGSALPFSIPEAAAPTETGKPVFYKCRTTHRRMFPEKHAFGNSYLVVGIPVGWKGQSGGILSAEAPKAGWFVGRAAWFEVRAEDHLQRGGAELGLRGKLDAYLAAEGVDPAKYPSAYLITAPRALGYSFNPVSFWYLYDNTGTLEAVICEVNNTFDERRMYLVSRDETQRKLGDSSLVSEPGAISESQGDKQDVPPRIQQSFLKDFHVSPFNSRKGHYSIKANDPLEPGARDPCGFDTTITLSSSKGHPKLIARLFSLGSPLDPATLAPMEKLGLILGWGWVGLLTFPRIVKEAGALWFVRGLHVWFRPEPLSGSIGRQATTSEKFLEGVFRAYLRHLVRQSTGTLAVRYVPGGIDGPTETMRSSSAEGKGAATGELELRVLTPAFYSRFVHYAHDFEAIFTELRENETISISNPDLLPHLLLKKPSQAVGVRNLADYLYFSIIRWLRRVPPRIVRPLRSCDPPRQERTRAEDIRGFRLSSMDGYALAEASSEVRRRYRSTVTRVLLADRIALGSPKVLWVGEVIVKAVVAWLLLASAHPIPKRLFGCRGESCFS</sequence>
<organism evidence="3 4">
    <name type="scientific">Cephalotrichum gorgonifer</name>
    <dbReference type="NCBI Taxonomy" id="2041049"/>
    <lineage>
        <taxon>Eukaryota</taxon>
        <taxon>Fungi</taxon>
        <taxon>Dikarya</taxon>
        <taxon>Ascomycota</taxon>
        <taxon>Pezizomycotina</taxon>
        <taxon>Sordariomycetes</taxon>
        <taxon>Hypocreomycetidae</taxon>
        <taxon>Microascales</taxon>
        <taxon>Microascaceae</taxon>
        <taxon>Cephalotrichum</taxon>
    </lineage>
</organism>
<evidence type="ECO:0000313" key="4">
    <source>
        <dbReference type="Proteomes" id="UP001187682"/>
    </source>
</evidence>
<dbReference type="InterPro" id="IPR010775">
    <property type="entry name" value="DUF1365"/>
</dbReference>
<comment type="caution">
    <text evidence="3">The sequence shown here is derived from an EMBL/GenBank/DDBJ whole genome shotgun (WGS) entry which is preliminary data.</text>
</comment>
<feature type="region of interest" description="Disordered" evidence="1">
    <location>
        <begin position="397"/>
        <end position="419"/>
    </location>
</feature>
<feature type="signal peptide" evidence="2">
    <location>
        <begin position="1"/>
        <end position="20"/>
    </location>
</feature>
<dbReference type="PANTHER" id="PTHR33973:SF4">
    <property type="entry name" value="OS07G0153300 PROTEIN"/>
    <property type="match status" value="1"/>
</dbReference>
<keyword evidence="4" id="KW-1185">Reference proteome</keyword>